<sequence length="874" mass="101171">MTAEATRLAQHYDKKENWLKWGPYLSERQWGTVREDYSRDGNAWDYLSHDMARSKAYKWGEDGIAGISDDKQLLCLSLALWNGKDPILKERLFGLTNGEGNHGEDVKELYYYLDNVPTHSYQQYLYKYPQQPYPYNWLVEENGRRDKRHPEFELTDTGIFSDDKYFDVFSEYAKAGTDDICIRYTAYNRGSEPAPLHLIPQLVFRNTWSGQIMAQQPLITNTGDGVLLLQSEGLGTYRCYVDGAPQLLFTNNETNHQRLSGKQNHVPYVKDAFHECVVQQRTEAVSPVQEGSKAGIWYQFEVPAGGSVEVRLRLTNATLKKPFATFEQVFNDRKAEADAFYETKHAAAKSEDEKRMQRQAWAGMLWNKQFYAYNVNQWLHEDPDHTHCDNYKRNARNSEWKHFVAEDIISMPDKWEYPWFAAWDHAFHALAFATIDPDFAKDQLALLVKVRYMHPNGQLPAYEWDFSDVNPPVHAMAAYKVFKTDWAQKGKPDYVFLEKVFQKLLMNFTWWVNRKDSNGNNIFEGGFLGLDNIGIFNRSAPVPGGGYLEQADGTSWMAMYSLNLTQIAIELSLYNPVYKSMVIKFFEHFLHIAGAITHMGEESEGLWDDVDGFYYDVLRRPDGSWDRLRLRSIVGLIPMFATILFDTPTWEKLPDVKEEMDRFARRRPDLAALVSRWRDEKGDEQHLMSLLRGHRLKLLLRRMLDPNEFLSDYGIRSLSKIYHDKPFGYWLNGADYSVRYAPGESETNMFGGNSNWRGPIWFPLNFLLVDALYSLHDYYTADFRVEYPTGSGQYSSLAEIAASLSERLKKPFLEDANGSRPVFGGDPLYNRPHFKDYILFYEYFNGDNGKGHGASHQTGWTGLVAVMDPLCKIH</sequence>
<dbReference type="InterPro" id="IPR012341">
    <property type="entry name" value="6hp_glycosidase-like_sf"/>
</dbReference>
<evidence type="ECO:0000259" key="1">
    <source>
        <dbReference type="Pfam" id="PF22422"/>
    </source>
</evidence>
<dbReference type="PANTHER" id="PTHR10412:SF10">
    <property type="entry name" value="GLYCOSYL HYDROLASE FAMILY 63 C-TERMINAL DOMAIN-CONTAINING PROTEIN"/>
    <property type="match status" value="1"/>
</dbReference>
<dbReference type="InterPro" id="IPR004888">
    <property type="entry name" value="Glycoside_hydrolase_63"/>
</dbReference>
<dbReference type="Gene3D" id="1.50.10.10">
    <property type="match status" value="1"/>
</dbReference>
<proteinExistence type="predicted"/>
<feature type="domain" description="Mannosylglycerate hydrolase MGH1-like glycoside hydrolase" evidence="1">
    <location>
        <begin position="417"/>
        <end position="520"/>
    </location>
</feature>
<dbReference type="EMBL" id="CP107006">
    <property type="protein sequence ID" value="UYQ94557.1"/>
    <property type="molecule type" value="Genomic_DNA"/>
</dbReference>
<keyword evidence="3" id="KW-1185">Reference proteome</keyword>
<dbReference type="PANTHER" id="PTHR10412">
    <property type="entry name" value="MANNOSYL-OLIGOSACCHARIDE GLUCOSIDASE"/>
    <property type="match status" value="1"/>
</dbReference>
<evidence type="ECO:0000313" key="2">
    <source>
        <dbReference type="EMBL" id="UYQ94557.1"/>
    </source>
</evidence>
<name>A0ABY6J4K7_9BACT</name>
<dbReference type="InterPro" id="IPR008928">
    <property type="entry name" value="6-hairpin_glycosidase_sf"/>
</dbReference>
<dbReference type="SUPFAM" id="SSF48208">
    <property type="entry name" value="Six-hairpin glycosidases"/>
    <property type="match status" value="1"/>
</dbReference>
<evidence type="ECO:0000313" key="3">
    <source>
        <dbReference type="Proteomes" id="UP001162741"/>
    </source>
</evidence>
<dbReference type="Proteomes" id="UP001162741">
    <property type="component" value="Chromosome"/>
</dbReference>
<gene>
    <name evidence="2" type="ORF">MKQ68_05560</name>
</gene>
<accession>A0ABY6J4K7</accession>
<dbReference type="InterPro" id="IPR054491">
    <property type="entry name" value="MGH1-like_GH"/>
</dbReference>
<protein>
    <submittedName>
        <fullName evidence="2">Glucosidase</fullName>
    </submittedName>
</protein>
<reference evidence="2" key="1">
    <citation type="submission" date="2022-10" db="EMBL/GenBank/DDBJ databases">
        <title>Chitinophaga sp. nov., isolated from soil.</title>
        <authorList>
            <person name="Jeon C.O."/>
        </authorList>
    </citation>
    <scope>NUCLEOTIDE SEQUENCE</scope>
    <source>
        <strain evidence="2">R8</strain>
    </source>
</reference>
<dbReference type="RefSeq" id="WP_264282430.1">
    <property type="nucleotide sequence ID" value="NZ_CP107006.1"/>
</dbReference>
<organism evidence="2 3">
    <name type="scientific">Chitinophaga horti</name>
    <dbReference type="NCBI Taxonomy" id="2920382"/>
    <lineage>
        <taxon>Bacteria</taxon>
        <taxon>Pseudomonadati</taxon>
        <taxon>Bacteroidota</taxon>
        <taxon>Chitinophagia</taxon>
        <taxon>Chitinophagales</taxon>
        <taxon>Chitinophagaceae</taxon>
        <taxon>Chitinophaga</taxon>
    </lineage>
</organism>
<dbReference type="Pfam" id="PF22422">
    <property type="entry name" value="MGH1-like_GH"/>
    <property type="match status" value="1"/>
</dbReference>